<evidence type="ECO:0000256" key="4">
    <source>
        <dbReference type="ARBA" id="ARBA00022692"/>
    </source>
</evidence>
<evidence type="ECO:0000256" key="5">
    <source>
        <dbReference type="ARBA" id="ARBA00022989"/>
    </source>
</evidence>
<evidence type="ECO:0000256" key="18">
    <source>
        <dbReference type="SAM" id="Phobius"/>
    </source>
</evidence>
<dbReference type="Pfam" id="PF10613">
    <property type="entry name" value="Lig_chan-Glu_bd"/>
    <property type="match status" value="1"/>
</dbReference>
<dbReference type="Gene3D" id="1.10.287.70">
    <property type="match status" value="1"/>
</dbReference>
<keyword evidence="17" id="KW-1015">Disulfide bond</keyword>
<dbReference type="GO" id="GO:0045211">
    <property type="term" value="C:postsynaptic membrane"/>
    <property type="evidence" value="ECO:0007669"/>
    <property type="project" value="UniProtKB-SubCell"/>
</dbReference>
<dbReference type="InterPro" id="IPR015683">
    <property type="entry name" value="Ionotropic_Glu_rcpt"/>
</dbReference>
<feature type="transmembrane region" description="Helical" evidence="18">
    <location>
        <begin position="815"/>
        <end position="839"/>
    </location>
</feature>
<dbReference type="InterPro" id="IPR019594">
    <property type="entry name" value="Glu/Gly-bd"/>
</dbReference>
<evidence type="ECO:0000256" key="15">
    <source>
        <dbReference type="PIRSR" id="PIRSR601508-1"/>
    </source>
</evidence>
<feature type="disulfide bond" evidence="17">
    <location>
        <begin position="83"/>
        <end position="332"/>
    </location>
</feature>
<dbReference type="FunFam" id="3.40.190.10:FF:000210">
    <property type="entry name" value="Glutamate receptor ionotropic, kainate 1"/>
    <property type="match status" value="1"/>
</dbReference>
<keyword evidence="5 18" id="KW-1133">Transmembrane helix</keyword>
<dbReference type="Gene3D" id="3.40.50.2300">
    <property type="match status" value="2"/>
</dbReference>
<dbReference type="AlphaFoldDB" id="A0AAN9YBB3"/>
<dbReference type="Pfam" id="PF00060">
    <property type="entry name" value="Lig_chan"/>
    <property type="match status" value="1"/>
</dbReference>
<comment type="similarity">
    <text evidence="1">Belongs to the glutamate-gated ion channel (TC 1.A.10.1) family.</text>
</comment>
<evidence type="ECO:0008006" key="23">
    <source>
        <dbReference type="Google" id="ProtNLM"/>
    </source>
</evidence>
<dbReference type="Pfam" id="PF01094">
    <property type="entry name" value="ANF_receptor"/>
    <property type="match status" value="1"/>
</dbReference>
<feature type="disulfide bond" evidence="17">
    <location>
        <begin position="739"/>
        <end position="796"/>
    </location>
</feature>
<dbReference type="Proteomes" id="UP001367676">
    <property type="component" value="Unassembled WGS sequence"/>
</dbReference>
<evidence type="ECO:0000256" key="13">
    <source>
        <dbReference type="ARBA" id="ARBA00023303"/>
    </source>
</evidence>
<dbReference type="GO" id="GO:0015276">
    <property type="term" value="F:ligand-gated monoatomic ion channel activity"/>
    <property type="evidence" value="ECO:0007669"/>
    <property type="project" value="InterPro"/>
</dbReference>
<dbReference type="InterPro" id="IPR001508">
    <property type="entry name" value="Iono_Glu_rcpt_met"/>
</dbReference>
<keyword evidence="10" id="KW-0325">Glycoprotein</keyword>
<dbReference type="SUPFAM" id="SSF53850">
    <property type="entry name" value="Periplasmic binding protein-like II"/>
    <property type="match status" value="1"/>
</dbReference>
<keyword evidence="12" id="KW-1071">Ligand-gated ion channel</keyword>
<feature type="binding site" evidence="15">
    <location>
        <position position="679"/>
    </location>
    <ligand>
        <name>L-glutamate</name>
        <dbReference type="ChEBI" id="CHEBI:29985"/>
    </ligand>
</feature>
<dbReference type="InterPro" id="IPR028082">
    <property type="entry name" value="Peripla_BP_I"/>
</dbReference>
<evidence type="ECO:0000256" key="17">
    <source>
        <dbReference type="PIRSR" id="PIRSR601508-3"/>
    </source>
</evidence>
<keyword evidence="2" id="KW-0813">Transport</keyword>
<dbReference type="GO" id="GO:0038023">
    <property type="term" value="F:signaling receptor activity"/>
    <property type="evidence" value="ECO:0007669"/>
    <property type="project" value="InterPro"/>
</dbReference>
<feature type="domain" description="Ionotropic glutamate receptor C-terminal" evidence="19">
    <location>
        <begin position="420"/>
        <end position="790"/>
    </location>
</feature>
<keyword evidence="7" id="KW-0406">Ion transport</keyword>
<dbReference type="FunFam" id="3.40.190.10:FF:000061">
    <property type="entry name" value="Glutamate receptor, ionotropic kainate"/>
    <property type="match status" value="1"/>
</dbReference>
<evidence type="ECO:0000256" key="6">
    <source>
        <dbReference type="ARBA" id="ARBA00023018"/>
    </source>
</evidence>
<evidence type="ECO:0000313" key="22">
    <source>
        <dbReference type="Proteomes" id="UP001367676"/>
    </source>
</evidence>
<sequence length="881" mass="99342">MGEKLTSNCYIFSPAAPLAILEMVGGLFNGTDQQDINIQECAFKHAVFLANEELKYSIDYKFDAKILKYASERNAFLAAREVCSLMTESGIAGLFGPQYGDSAYVVRDICDLKEIPHVQTQWDPKQLPGSCSINFHPYPKVVSQAFLDIVREWQWSEYTILYENTESLLRISPLLDPDYNSTVKVKLEKIYEDDSSYRNHLRFIKESGDLNIVLDCSIKILPDILQQAQQIGLMGSDHSFLITNLDFHTLDLVQYQYGGTNITSVRLFDSELVETTIAGLNKFMKETGDITLNLTALPVDAALIYDAVKLYVRAALEVLDTEEKRELPLLSCGSQGAWPHGYSIINYMKLSEVNGLTGLVKFDHQGYRTYFDLHIFELGEKGFTNVGKWNSIRGVEMKDRPSVTVESDRINSLRNMTMNVLISLTSPYGMRVKSHRKLHGNEQYEGFCIDLVKELSSMNNNFSINFIISKDGKSGSPTLLKNKSVVWDGMIGAIIRGEADLACADLTVNREREEAVDFTAVFMNLGIAILYKKPKSEPPGFFSFLSPFKSEVWLLVFAAYVGVSLSFFIIARISPYEWTNPFPCVQEPEELENQFTLANSFWFTIGALMQQGSEIAPISVSTRLAAGVWWFFTLIMVACYTANLAAFLTTENPSEEFANIDELAQQTEIKYGAKKDGTTLKFFNVSSENLHKQMFNYMMVNAKEVLTNSPTEGVKRAVEEKYAFLMESSQIEYETERECSLTQIGKPIDDKGYAIAMKKGSWYLGLFSQSILKMQEEGKLSDLKRKWWKEKYAGSCTEHEKNDAETLGLPNLGGVFIVLGGGVAAAILIAKLELMFFLWSEAKEKNVPMKDLLIKELRFFFLCRGTMKPTNAENGSESSDF</sequence>
<dbReference type="SMART" id="SM00079">
    <property type="entry name" value="PBPe"/>
    <property type="match status" value="1"/>
</dbReference>
<evidence type="ECO:0000259" key="19">
    <source>
        <dbReference type="SMART" id="SM00079"/>
    </source>
</evidence>
<keyword evidence="13" id="KW-0407">Ion channel</keyword>
<evidence type="ECO:0000256" key="8">
    <source>
        <dbReference type="ARBA" id="ARBA00023136"/>
    </source>
</evidence>
<evidence type="ECO:0000256" key="16">
    <source>
        <dbReference type="PIRSR" id="PIRSR601508-2"/>
    </source>
</evidence>
<comment type="subcellular location">
    <subcellularLocation>
        <location evidence="14">Postsynaptic cell membrane</location>
        <topology evidence="14">Multi-pass membrane protein</topology>
    </subcellularLocation>
</comment>
<evidence type="ECO:0000256" key="11">
    <source>
        <dbReference type="ARBA" id="ARBA00023257"/>
    </source>
</evidence>
<evidence type="ECO:0000256" key="2">
    <source>
        <dbReference type="ARBA" id="ARBA00022448"/>
    </source>
</evidence>
<evidence type="ECO:0000256" key="1">
    <source>
        <dbReference type="ARBA" id="ARBA00008685"/>
    </source>
</evidence>
<feature type="binding site" evidence="15">
    <location>
        <position position="727"/>
    </location>
    <ligand>
        <name>L-glutamate</name>
        <dbReference type="ChEBI" id="CHEBI:29985"/>
    </ligand>
</feature>
<dbReference type="PANTHER" id="PTHR18966">
    <property type="entry name" value="IONOTROPIC GLUTAMATE RECEPTOR"/>
    <property type="match status" value="1"/>
</dbReference>
<evidence type="ECO:0000256" key="14">
    <source>
        <dbReference type="ARBA" id="ARBA00034104"/>
    </source>
</evidence>
<evidence type="ECO:0000313" key="21">
    <source>
        <dbReference type="EMBL" id="KAK7605239.1"/>
    </source>
</evidence>
<feature type="binding site" evidence="15">
    <location>
        <position position="507"/>
    </location>
    <ligand>
        <name>L-glutamate</name>
        <dbReference type="ChEBI" id="CHEBI:29985"/>
    </ligand>
</feature>
<accession>A0AAN9YBB3</accession>
<keyword evidence="8 18" id="KW-0472">Membrane</keyword>
<dbReference type="CDD" id="cd06382">
    <property type="entry name" value="PBP1_iGluR_Kainate"/>
    <property type="match status" value="1"/>
</dbReference>
<evidence type="ECO:0000256" key="9">
    <source>
        <dbReference type="ARBA" id="ARBA00023170"/>
    </source>
</evidence>
<evidence type="ECO:0000256" key="12">
    <source>
        <dbReference type="ARBA" id="ARBA00023286"/>
    </source>
</evidence>
<evidence type="ECO:0000256" key="7">
    <source>
        <dbReference type="ARBA" id="ARBA00023065"/>
    </source>
</evidence>
<feature type="site" description="Interaction with the cone snail toxin Con-ikot-ikot" evidence="16">
    <location>
        <position position="773"/>
    </location>
</feature>
<keyword evidence="3" id="KW-1003">Cell membrane</keyword>
<keyword evidence="4 18" id="KW-0812">Transmembrane</keyword>
<dbReference type="InterPro" id="IPR001320">
    <property type="entry name" value="Iontro_rcpt_C"/>
</dbReference>
<feature type="domain" description="Ionotropic glutamate receptor L-glutamate and glycine-binding" evidence="20">
    <location>
        <begin position="427"/>
        <end position="496"/>
    </location>
</feature>
<keyword evidence="11" id="KW-0628">Postsynaptic cell membrane</keyword>
<comment type="caution">
    <text evidence="21">The sequence shown here is derived from an EMBL/GenBank/DDBJ whole genome shotgun (WGS) entry which is preliminary data.</text>
</comment>
<dbReference type="PRINTS" id="PR00177">
    <property type="entry name" value="NMDARECEPTOR"/>
</dbReference>
<dbReference type="Gene3D" id="3.40.190.10">
    <property type="entry name" value="Periplasmic binding protein-like II"/>
    <property type="match status" value="1"/>
</dbReference>
<keyword evidence="22" id="KW-1185">Reference proteome</keyword>
<dbReference type="FunFam" id="1.10.287.70:FF:000010">
    <property type="entry name" value="Putative glutamate receptor ionotropic kainate 1"/>
    <property type="match status" value="1"/>
</dbReference>
<evidence type="ECO:0000256" key="10">
    <source>
        <dbReference type="ARBA" id="ARBA00023180"/>
    </source>
</evidence>
<dbReference type="SUPFAM" id="SSF53822">
    <property type="entry name" value="Periplasmic binding protein-like I"/>
    <property type="match status" value="1"/>
</dbReference>
<feature type="transmembrane region" description="Helical" evidence="18">
    <location>
        <begin position="552"/>
        <end position="573"/>
    </location>
</feature>
<gene>
    <name evidence="21" type="ORF">V9T40_007097</name>
</gene>
<feature type="transmembrane region" description="Helical" evidence="18">
    <location>
        <begin position="628"/>
        <end position="648"/>
    </location>
</feature>
<keyword evidence="6" id="KW-0770">Synapse</keyword>
<proteinExistence type="inferred from homology"/>
<feature type="binding site" evidence="15">
    <location>
        <position position="512"/>
    </location>
    <ligand>
        <name>L-glutamate</name>
        <dbReference type="ChEBI" id="CHEBI:29985"/>
    </ligand>
</feature>
<dbReference type="SMART" id="SM00918">
    <property type="entry name" value="Lig_chan-Glu_bd"/>
    <property type="match status" value="1"/>
</dbReference>
<evidence type="ECO:0000259" key="20">
    <source>
        <dbReference type="SMART" id="SM00918"/>
    </source>
</evidence>
<organism evidence="21 22">
    <name type="scientific">Parthenolecanium corni</name>
    <dbReference type="NCBI Taxonomy" id="536013"/>
    <lineage>
        <taxon>Eukaryota</taxon>
        <taxon>Metazoa</taxon>
        <taxon>Ecdysozoa</taxon>
        <taxon>Arthropoda</taxon>
        <taxon>Hexapoda</taxon>
        <taxon>Insecta</taxon>
        <taxon>Pterygota</taxon>
        <taxon>Neoptera</taxon>
        <taxon>Paraneoptera</taxon>
        <taxon>Hemiptera</taxon>
        <taxon>Sternorrhyncha</taxon>
        <taxon>Coccoidea</taxon>
        <taxon>Coccidae</taxon>
        <taxon>Parthenolecanium</taxon>
    </lineage>
</organism>
<dbReference type="InterPro" id="IPR001828">
    <property type="entry name" value="ANF_lig-bd_rcpt"/>
</dbReference>
<dbReference type="EMBL" id="JBBCAQ010000002">
    <property type="protein sequence ID" value="KAK7605239.1"/>
    <property type="molecule type" value="Genomic_DNA"/>
</dbReference>
<name>A0AAN9YBB3_9HEMI</name>
<keyword evidence="9" id="KW-0675">Receptor</keyword>
<reference evidence="21 22" key="1">
    <citation type="submission" date="2024-03" db="EMBL/GenBank/DDBJ databases">
        <title>Adaptation during the transition from Ophiocordyceps entomopathogen to insect associate is accompanied by gene loss and intensified selection.</title>
        <authorList>
            <person name="Ward C.M."/>
            <person name="Onetto C.A."/>
            <person name="Borneman A.R."/>
        </authorList>
    </citation>
    <scope>NUCLEOTIDE SEQUENCE [LARGE SCALE GENOMIC DNA]</scope>
    <source>
        <strain evidence="21">AWRI1</strain>
        <tissue evidence="21">Single Adult Female</tissue>
    </source>
</reference>
<evidence type="ECO:0000256" key="3">
    <source>
        <dbReference type="ARBA" id="ARBA00022475"/>
    </source>
</evidence>
<protein>
    <recommendedName>
        <fullName evidence="23">Ionotropic glutamate receptor</fullName>
    </recommendedName>
</protein>